<dbReference type="EMBL" id="CP007547">
    <property type="protein sequence ID" value="AIL44889.1"/>
    <property type="molecule type" value="Genomic_DNA"/>
</dbReference>
<dbReference type="STRING" id="1338011.BD94_1114"/>
<evidence type="ECO:0000256" key="1">
    <source>
        <dbReference type="SAM" id="Coils"/>
    </source>
</evidence>
<feature type="coiled-coil region" evidence="1">
    <location>
        <begin position="32"/>
        <end position="59"/>
    </location>
</feature>
<accession>A0A077EFE6</accession>
<dbReference type="Proteomes" id="UP000028933">
    <property type="component" value="Chromosome"/>
</dbReference>
<evidence type="ECO:0000313" key="4">
    <source>
        <dbReference type="EMBL" id="AIL44889.1"/>
    </source>
</evidence>
<dbReference type="InterPro" id="IPR050640">
    <property type="entry name" value="Bact_2-comp_sensor_kinase"/>
</dbReference>
<dbReference type="PANTHER" id="PTHR34220:SF7">
    <property type="entry name" value="SENSOR HISTIDINE KINASE YPDA"/>
    <property type="match status" value="1"/>
</dbReference>
<keyword evidence="4" id="KW-0418">Kinase</keyword>
<dbReference type="InterPro" id="IPR010559">
    <property type="entry name" value="Sig_transdc_His_kin_internal"/>
</dbReference>
<evidence type="ECO:0000256" key="2">
    <source>
        <dbReference type="SAM" id="Phobius"/>
    </source>
</evidence>
<name>A0A077EFE6_9FLAO</name>
<keyword evidence="4" id="KW-0808">Transferase</keyword>
<protein>
    <submittedName>
        <fullName evidence="4">Putative two-component system sensor protein, no kinase domain</fullName>
    </submittedName>
</protein>
<proteinExistence type="predicted"/>
<dbReference type="GO" id="GO:0016020">
    <property type="term" value="C:membrane"/>
    <property type="evidence" value="ECO:0007669"/>
    <property type="project" value="InterPro"/>
</dbReference>
<reference evidence="4" key="1">
    <citation type="journal article" date="2013" name="Lancet">
        <title>First case of E anophelis outbreak in an intensive-care unit.</title>
        <authorList>
            <person name="Teo J."/>
            <person name="Tan S.Y."/>
            <person name="Tay M."/>
            <person name="Ding Y."/>
            <person name="Kjelleberg S."/>
            <person name="Givskov M."/>
            <person name="Lin R.T."/>
            <person name="Yang L."/>
        </authorList>
    </citation>
    <scope>NUCLEOTIDE SEQUENCE [LARGE SCALE GENOMIC DNA]</scope>
    <source>
        <strain evidence="4">NUHP1</strain>
    </source>
</reference>
<keyword evidence="2" id="KW-0812">Transmembrane</keyword>
<keyword evidence="2" id="KW-1133">Transmembrane helix</keyword>
<gene>
    <name evidence="4" type="ORF">BD94_1114</name>
</gene>
<dbReference type="HOGENOM" id="CLU_020473_1_3_10"/>
<reference evidence="4" key="2">
    <citation type="journal article" date="2015" name="Genome Biol. Evol.">
        <title>Complete Genome Sequence and Transcriptomic Analysis of the Novel Pathogen Elizabethkingia anophelis in Response to Oxidative Stress.</title>
        <authorList>
            <person name="Li Y."/>
            <person name="Liu Y."/>
            <person name="Chew S.C."/>
            <person name="Tay M."/>
            <person name="Salido M.M."/>
            <person name="Teo J."/>
            <person name="Lauro F.M."/>
            <person name="Givskov M."/>
            <person name="Yang L."/>
        </authorList>
    </citation>
    <scope>NUCLEOTIDE SEQUENCE</scope>
    <source>
        <strain evidence="4">NUHP1</strain>
    </source>
</reference>
<dbReference type="Pfam" id="PF06580">
    <property type="entry name" value="His_kinase"/>
    <property type="match status" value="1"/>
</dbReference>
<evidence type="ECO:0000313" key="5">
    <source>
        <dbReference type="Proteomes" id="UP000028933"/>
    </source>
</evidence>
<keyword evidence="2" id="KW-0472">Membrane</keyword>
<dbReference type="eggNOG" id="COG2972">
    <property type="taxonomic scope" value="Bacteria"/>
</dbReference>
<sequence>MNHEGIVLSGNTLVLLLILLLLGVTGYLIYKISVLQKEKKALTEEKKVLKNRLGNIRLDYIETKLNPHLFKNILNSVQSHAYQTYVSLDKLSGVLDYILYESSEKFVTPESELDFTSNLIEINKIKVNPLFDFRIKSQVDKQDPVYKEKVLAPLITVDFIENAFKHTDFLADDSFIFVLLSLKSGILEIKVENRISPKSPLQKGNSGFGGESLEQRLKMLYKKKFSISKEIHNNIYTAYLKIDLNDKYNQVRYTR</sequence>
<feature type="transmembrane region" description="Helical" evidence="2">
    <location>
        <begin position="6"/>
        <end position="30"/>
    </location>
</feature>
<keyword evidence="1" id="KW-0175">Coiled coil</keyword>
<dbReference type="KEGG" id="eao:BD94_1114"/>
<dbReference type="RefSeq" id="WP_024565214.1">
    <property type="nucleotide sequence ID" value="NZ_CP007547.1"/>
</dbReference>
<dbReference type="GO" id="GO:0000155">
    <property type="term" value="F:phosphorelay sensor kinase activity"/>
    <property type="evidence" value="ECO:0007669"/>
    <property type="project" value="InterPro"/>
</dbReference>
<dbReference type="AlphaFoldDB" id="A0A077EFE6"/>
<dbReference type="PANTHER" id="PTHR34220">
    <property type="entry name" value="SENSOR HISTIDINE KINASE YPDA"/>
    <property type="match status" value="1"/>
</dbReference>
<organism evidence="4 5">
    <name type="scientific">Elizabethkingia anophelis NUHP1</name>
    <dbReference type="NCBI Taxonomy" id="1338011"/>
    <lineage>
        <taxon>Bacteria</taxon>
        <taxon>Pseudomonadati</taxon>
        <taxon>Bacteroidota</taxon>
        <taxon>Flavobacteriia</taxon>
        <taxon>Flavobacteriales</taxon>
        <taxon>Weeksellaceae</taxon>
        <taxon>Elizabethkingia</taxon>
    </lineage>
</organism>
<evidence type="ECO:0000259" key="3">
    <source>
        <dbReference type="Pfam" id="PF06580"/>
    </source>
</evidence>
<feature type="domain" description="Signal transduction histidine kinase internal region" evidence="3">
    <location>
        <begin position="57"/>
        <end position="127"/>
    </location>
</feature>